<name>A0A2V5LW63_9MICC</name>
<organism evidence="2 3">
    <name type="scientific">Arthrobacter livingstonensis</name>
    <dbReference type="NCBI Taxonomy" id="670078"/>
    <lineage>
        <taxon>Bacteria</taxon>
        <taxon>Bacillati</taxon>
        <taxon>Actinomycetota</taxon>
        <taxon>Actinomycetes</taxon>
        <taxon>Micrococcales</taxon>
        <taxon>Micrococcaceae</taxon>
        <taxon>Arthrobacter</taxon>
    </lineage>
</organism>
<protein>
    <submittedName>
        <fullName evidence="2">Uncharacterized protein</fullName>
    </submittedName>
</protein>
<reference evidence="2 3" key="1">
    <citation type="submission" date="2018-05" db="EMBL/GenBank/DDBJ databases">
        <title>Genetic diversity of glacier-inhabiting Cryobacterium bacteria in China and description of Cryobacterium mengkeensis sp. nov. and Arthrobacter glacialis sp. nov.</title>
        <authorList>
            <person name="Liu Q."/>
            <person name="Xin Y.-H."/>
        </authorList>
    </citation>
    <scope>NUCLEOTIDE SEQUENCE [LARGE SCALE GENOMIC DNA]</scope>
    <source>
        <strain evidence="2 3">LI2</strain>
    </source>
</reference>
<dbReference type="AlphaFoldDB" id="A0A2V5LW63"/>
<dbReference type="Proteomes" id="UP000247832">
    <property type="component" value="Unassembled WGS sequence"/>
</dbReference>
<keyword evidence="3" id="KW-1185">Reference proteome</keyword>
<evidence type="ECO:0000313" key="3">
    <source>
        <dbReference type="Proteomes" id="UP000247832"/>
    </source>
</evidence>
<sequence length="61" mass="6398">MGRQEHSPGTRIHEGGYGAPMPEDEMPDTAAATDATDPARREEGTGVEPSEAASQDGRTKS</sequence>
<comment type="caution">
    <text evidence="2">The sequence shown here is derived from an EMBL/GenBank/DDBJ whole genome shotgun (WGS) entry which is preliminary data.</text>
</comment>
<feature type="region of interest" description="Disordered" evidence="1">
    <location>
        <begin position="1"/>
        <end position="61"/>
    </location>
</feature>
<dbReference type="RefSeq" id="WP_110501634.1">
    <property type="nucleotide sequence ID" value="NZ_QJVD01000015.1"/>
</dbReference>
<gene>
    <name evidence="2" type="ORF">CVV68_14060</name>
</gene>
<feature type="compositionally biased region" description="Basic and acidic residues" evidence="1">
    <location>
        <begin position="1"/>
        <end position="14"/>
    </location>
</feature>
<dbReference type="EMBL" id="QJVD01000015">
    <property type="protein sequence ID" value="PYI66416.1"/>
    <property type="molecule type" value="Genomic_DNA"/>
</dbReference>
<accession>A0A2V5LW63</accession>
<evidence type="ECO:0000256" key="1">
    <source>
        <dbReference type="SAM" id="MobiDB-lite"/>
    </source>
</evidence>
<evidence type="ECO:0000313" key="2">
    <source>
        <dbReference type="EMBL" id="PYI66416.1"/>
    </source>
</evidence>
<proteinExistence type="predicted"/>